<organism evidence="4 5">
    <name type="scientific">Hydrogenispora ethanolica</name>
    <dbReference type="NCBI Taxonomy" id="1082276"/>
    <lineage>
        <taxon>Bacteria</taxon>
        <taxon>Bacillati</taxon>
        <taxon>Bacillota</taxon>
        <taxon>Hydrogenispora</taxon>
    </lineage>
</organism>
<evidence type="ECO:0000259" key="3">
    <source>
        <dbReference type="PROSITE" id="PS51109"/>
    </source>
</evidence>
<dbReference type="SMART" id="SM01208">
    <property type="entry name" value="G5"/>
    <property type="match status" value="1"/>
</dbReference>
<dbReference type="Gene3D" id="2.20.230.10">
    <property type="entry name" value="Resuscitation-promoting factor rpfb"/>
    <property type="match status" value="1"/>
</dbReference>
<evidence type="ECO:0000313" key="5">
    <source>
        <dbReference type="Proteomes" id="UP000295008"/>
    </source>
</evidence>
<dbReference type="Pfam" id="PF06725">
    <property type="entry name" value="3D"/>
    <property type="match status" value="1"/>
</dbReference>
<protein>
    <submittedName>
        <fullName evidence="4">Uncharacterized protein DUF348</fullName>
    </submittedName>
</protein>
<dbReference type="InterPro" id="IPR051933">
    <property type="entry name" value="Resuscitation_pf_RpfB"/>
</dbReference>
<evidence type="ECO:0000256" key="1">
    <source>
        <dbReference type="ARBA" id="ARBA00022729"/>
    </source>
</evidence>
<keyword evidence="5" id="KW-1185">Reference proteome</keyword>
<dbReference type="PANTHER" id="PTHR39160">
    <property type="entry name" value="CELL WALL-BINDING PROTEIN YOCH"/>
    <property type="match status" value="1"/>
</dbReference>
<dbReference type="InterPro" id="IPR059180">
    <property type="entry name" value="3D_YorM"/>
</dbReference>
<comment type="caution">
    <text evidence="4">The sequence shown here is derived from an EMBL/GenBank/DDBJ whole genome shotgun (WGS) entry which is preliminary data.</text>
</comment>
<keyword evidence="1" id="KW-0732">Signal</keyword>
<evidence type="ECO:0000313" key="4">
    <source>
        <dbReference type="EMBL" id="TCL74095.1"/>
    </source>
</evidence>
<dbReference type="OrthoDB" id="9798935at2"/>
<dbReference type="Gene3D" id="2.40.40.10">
    <property type="entry name" value="RlpA-like domain"/>
    <property type="match status" value="1"/>
</dbReference>
<keyword evidence="2" id="KW-0472">Membrane</keyword>
<dbReference type="InterPro" id="IPR007137">
    <property type="entry name" value="DUF348"/>
</dbReference>
<dbReference type="GO" id="GO:0019867">
    <property type="term" value="C:outer membrane"/>
    <property type="evidence" value="ECO:0007669"/>
    <property type="project" value="InterPro"/>
</dbReference>
<proteinExistence type="predicted"/>
<dbReference type="PANTHER" id="PTHR39160:SF4">
    <property type="entry name" value="RESUSCITATION-PROMOTING FACTOR RPFB"/>
    <property type="match status" value="1"/>
</dbReference>
<dbReference type="RefSeq" id="WP_132013052.1">
    <property type="nucleotide sequence ID" value="NZ_SLUN01000004.1"/>
</dbReference>
<dbReference type="Pfam" id="PF07501">
    <property type="entry name" value="G5"/>
    <property type="match status" value="1"/>
</dbReference>
<dbReference type="AlphaFoldDB" id="A0A4R1S4C6"/>
<keyword evidence="2" id="KW-1133">Transmembrane helix</keyword>
<dbReference type="Pfam" id="PF03990">
    <property type="entry name" value="DUF348"/>
    <property type="match status" value="2"/>
</dbReference>
<feature type="transmembrane region" description="Helical" evidence="2">
    <location>
        <begin position="15"/>
        <end position="37"/>
    </location>
</feature>
<dbReference type="Proteomes" id="UP000295008">
    <property type="component" value="Unassembled WGS sequence"/>
</dbReference>
<dbReference type="InterPro" id="IPR010611">
    <property type="entry name" value="3D_dom"/>
</dbReference>
<dbReference type="GO" id="GO:0004553">
    <property type="term" value="F:hydrolase activity, hydrolyzing O-glycosyl compounds"/>
    <property type="evidence" value="ECO:0007669"/>
    <property type="project" value="InterPro"/>
</dbReference>
<dbReference type="InterPro" id="IPR011098">
    <property type="entry name" value="G5_dom"/>
</dbReference>
<name>A0A4R1S4C6_HYDET</name>
<reference evidence="4 5" key="1">
    <citation type="submission" date="2019-03" db="EMBL/GenBank/DDBJ databases">
        <title>Genomic Encyclopedia of Type Strains, Phase IV (KMG-IV): sequencing the most valuable type-strain genomes for metagenomic binning, comparative biology and taxonomic classification.</title>
        <authorList>
            <person name="Goeker M."/>
        </authorList>
    </citation>
    <scope>NUCLEOTIDE SEQUENCE [LARGE SCALE GENOMIC DNA]</scope>
    <source>
        <strain evidence="4 5">LX-B</strain>
    </source>
</reference>
<evidence type="ECO:0000256" key="2">
    <source>
        <dbReference type="SAM" id="Phobius"/>
    </source>
</evidence>
<keyword evidence="2" id="KW-0812">Transmembrane</keyword>
<dbReference type="InterPro" id="IPR036908">
    <property type="entry name" value="RlpA-like_sf"/>
</dbReference>
<accession>A0A4R1S4C6</accession>
<feature type="domain" description="G5" evidence="3">
    <location>
        <begin position="149"/>
        <end position="229"/>
    </location>
</feature>
<dbReference type="SUPFAM" id="SSF50685">
    <property type="entry name" value="Barwin-like endoglucanases"/>
    <property type="match status" value="1"/>
</dbReference>
<dbReference type="EMBL" id="SLUN01000004">
    <property type="protein sequence ID" value="TCL74095.1"/>
    <property type="molecule type" value="Genomic_DNA"/>
</dbReference>
<sequence>MQISSEQWGNKKTKYTLIISACILIISCIGLLAYWVALDRVTLEVDGHRYQWLTVSSTVGQVLREKNVSLKEGDEIKPALESPVTENLAIQVTRSFPVTVSAAGKTTQVFTISRPVREVLARANITYDADDRIVPGVDELVQPNQKIQVVQITTKVENRRLVINPATEYRKDRALERGVEKVIRKAQPGIMERQVKVVYEDGRPVRQIKLMDKVIKPALNGIIAVGVKPLVQTLVTSRGTYRYIELRKMEATAYYPGPESTGKYAAAARTYTGKRAGFGLVAVDRRVIPLGTKLYIEGYGKAEAADIGAAIKGNRIDLCFETYREAVMFGRKKVKVYILE</sequence>
<dbReference type="GO" id="GO:0009254">
    <property type="term" value="P:peptidoglycan turnover"/>
    <property type="evidence" value="ECO:0007669"/>
    <property type="project" value="InterPro"/>
</dbReference>
<dbReference type="CDD" id="cd14667">
    <property type="entry name" value="3D_containing_proteins"/>
    <property type="match status" value="1"/>
</dbReference>
<gene>
    <name evidence="4" type="ORF">EDC14_100430</name>
</gene>
<dbReference type="PROSITE" id="PS51109">
    <property type="entry name" value="G5"/>
    <property type="match status" value="1"/>
</dbReference>